<dbReference type="AlphaFoldDB" id="A0A2P5AK20"/>
<feature type="compositionally biased region" description="Basic and acidic residues" evidence="1">
    <location>
        <begin position="125"/>
        <end position="138"/>
    </location>
</feature>
<sequence length="175" mass="19450">WIVCTEPDSGPSAGGNPNCIPLNRINKVEALGIIGGIIVPESPTHHEKIEPMKMNRVVLGRYKPSVLQNQLHRRVVRQSVNLGPVHRRHIRQRSSGEIEHGRRVPRKVGAEDSADVEEMGLEQGRSGHNEGDVVDAGHDPASISGSTSRTWVYPEAHREEKFVVNIRWDLCRVGV</sequence>
<feature type="non-terminal residue" evidence="2">
    <location>
        <position position="1"/>
    </location>
</feature>
<dbReference type="Proteomes" id="UP000237105">
    <property type="component" value="Unassembled WGS sequence"/>
</dbReference>
<dbReference type="EMBL" id="JXTB01000549">
    <property type="protein sequence ID" value="PON36892.1"/>
    <property type="molecule type" value="Genomic_DNA"/>
</dbReference>
<name>A0A2P5AK20_PARAD</name>
<keyword evidence="3" id="KW-1185">Reference proteome</keyword>
<evidence type="ECO:0000313" key="2">
    <source>
        <dbReference type="EMBL" id="PON36892.1"/>
    </source>
</evidence>
<protein>
    <submittedName>
        <fullName evidence="2">Uncharacterized protein</fullName>
    </submittedName>
</protein>
<reference evidence="3" key="1">
    <citation type="submission" date="2016-06" db="EMBL/GenBank/DDBJ databases">
        <title>Parallel loss of symbiosis genes in relatives of nitrogen-fixing non-legume Parasponia.</title>
        <authorList>
            <person name="Van Velzen R."/>
            <person name="Holmer R."/>
            <person name="Bu F."/>
            <person name="Rutten L."/>
            <person name="Van Zeijl A."/>
            <person name="Liu W."/>
            <person name="Santuari L."/>
            <person name="Cao Q."/>
            <person name="Sharma T."/>
            <person name="Shen D."/>
            <person name="Roswanjaya Y."/>
            <person name="Wardhani T."/>
            <person name="Kalhor M.S."/>
            <person name="Jansen J."/>
            <person name="Van den Hoogen J."/>
            <person name="Gungor B."/>
            <person name="Hartog M."/>
            <person name="Hontelez J."/>
            <person name="Verver J."/>
            <person name="Yang W.-C."/>
            <person name="Schijlen E."/>
            <person name="Repin R."/>
            <person name="Schilthuizen M."/>
            <person name="Schranz E."/>
            <person name="Heidstra R."/>
            <person name="Miyata K."/>
            <person name="Fedorova E."/>
            <person name="Kohlen W."/>
            <person name="Bisseling T."/>
            <person name="Smit S."/>
            <person name="Geurts R."/>
        </authorList>
    </citation>
    <scope>NUCLEOTIDE SEQUENCE [LARGE SCALE GENOMIC DNA]</scope>
    <source>
        <strain evidence="3">cv. WU1-14</strain>
    </source>
</reference>
<organism evidence="2 3">
    <name type="scientific">Parasponia andersonii</name>
    <name type="common">Sponia andersonii</name>
    <dbReference type="NCBI Taxonomy" id="3476"/>
    <lineage>
        <taxon>Eukaryota</taxon>
        <taxon>Viridiplantae</taxon>
        <taxon>Streptophyta</taxon>
        <taxon>Embryophyta</taxon>
        <taxon>Tracheophyta</taxon>
        <taxon>Spermatophyta</taxon>
        <taxon>Magnoliopsida</taxon>
        <taxon>eudicotyledons</taxon>
        <taxon>Gunneridae</taxon>
        <taxon>Pentapetalae</taxon>
        <taxon>rosids</taxon>
        <taxon>fabids</taxon>
        <taxon>Rosales</taxon>
        <taxon>Cannabaceae</taxon>
        <taxon>Parasponia</taxon>
    </lineage>
</organism>
<gene>
    <name evidence="2" type="ORF">PanWU01x14_324450</name>
</gene>
<accession>A0A2P5AK20</accession>
<evidence type="ECO:0000256" key="1">
    <source>
        <dbReference type="SAM" id="MobiDB-lite"/>
    </source>
</evidence>
<feature type="region of interest" description="Disordered" evidence="1">
    <location>
        <begin position="88"/>
        <end position="147"/>
    </location>
</feature>
<dbReference type="OrthoDB" id="10279146at2759"/>
<evidence type="ECO:0000313" key="3">
    <source>
        <dbReference type="Proteomes" id="UP000237105"/>
    </source>
</evidence>
<comment type="caution">
    <text evidence="2">The sequence shown here is derived from an EMBL/GenBank/DDBJ whole genome shotgun (WGS) entry which is preliminary data.</text>
</comment>
<proteinExistence type="predicted"/>